<keyword evidence="2" id="KW-0472">Membrane</keyword>
<evidence type="ECO:0000256" key="1">
    <source>
        <dbReference type="SAM" id="MobiDB-lite"/>
    </source>
</evidence>
<proteinExistence type="predicted"/>
<keyword evidence="2" id="KW-0812">Transmembrane</keyword>
<dbReference type="AlphaFoldDB" id="A0A086BNZ4"/>
<name>A0A086BNZ4_9BIFI</name>
<keyword evidence="2" id="KW-1133">Transmembrane helix</keyword>
<sequence length="217" mass="23171">MARDEKNTYESYSKDGFDNPPEGPVGVHQGKTSLWSRLLPYIAVVIIAVLAGLLAWGMYSGELYSMKLPWSQSREASQATRTDAKKSRSTSEEAKRKREAKKREQTKKDDAASNAAAPQPAPAPAPAPTANKQTVVRIVNGTRIAGHAASRQSILNQSGYANVTVGNLSGPAPSTSVVWYQNESDKVTADDVAQALGIPVVQQQSGIAAPITVVLLN</sequence>
<gene>
    <name evidence="4" type="ORF">BBOMB_1525</name>
</gene>
<feature type="domain" description="LytR/CpsA/Psr regulator C-terminal" evidence="3">
    <location>
        <begin position="134"/>
        <end position="215"/>
    </location>
</feature>
<dbReference type="OrthoDB" id="3242784at2"/>
<reference evidence="4 5" key="1">
    <citation type="journal article" date="2014" name="Appl. Environ. Microbiol.">
        <title>Genomic encyclopedia of type strains of the genus Bifidobacterium.</title>
        <authorList>
            <person name="Milani C."/>
            <person name="Lugli G.A."/>
            <person name="Duranti S."/>
            <person name="Turroni F."/>
            <person name="Bottacini F."/>
            <person name="Mangifesta M."/>
            <person name="Sanchez B."/>
            <person name="Viappiani A."/>
            <person name="Mancabelli L."/>
            <person name="Taminiau B."/>
            <person name="Delcenserie V."/>
            <person name="Barrangou R."/>
            <person name="Margolles A."/>
            <person name="van Sinderen D."/>
            <person name="Ventura M."/>
        </authorList>
    </citation>
    <scope>NUCLEOTIDE SEQUENCE [LARGE SCALE GENOMIC DNA]</scope>
    <source>
        <strain evidence="4 5">DSM 19703</strain>
    </source>
</reference>
<protein>
    <submittedName>
        <fullName evidence="4">Putative LytR cell envelope-related transcriptional attenuator</fullName>
    </submittedName>
</protein>
<feature type="compositionally biased region" description="Basic and acidic residues" evidence="1">
    <location>
        <begin position="82"/>
        <end position="111"/>
    </location>
</feature>
<evidence type="ECO:0000256" key="2">
    <source>
        <dbReference type="SAM" id="Phobius"/>
    </source>
</evidence>
<dbReference type="STRING" id="1341695.BBOMB_1525"/>
<accession>A0A086BNZ4</accession>
<feature type="region of interest" description="Disordered" evidence="1">
    <location>
        <begin position="1"/>
        <end position="25"/>
    </location>
</feature>
<organism evidence="4 5">
    <name type="scientific">Bifidobacterium bombi DSM 19703</name>
    <dbReference type="NCBI Taxonomy" id="1341695"/>
    <lineage>
        <taxon>Bacteria</taxon>
        <taxon>Bacillati</taxon>
        <taxon>Actinomycetota</taxon>
        <taxon>Actinomycetes</taxon>
        <taxon>Bifidobacteriales</taxon>
        <taxon>Bifidobacteriaceae</taxon>
        <taxon>Bifidobacterium</taxon>
    </lineage>
</organism>
<feature type="transmembrane region" description="Helical" evidence="2">
    <location>
        <begin position="38"/>
        <end position="59"/>
    </location>
</feature>
<evidence type="ECO:0000313" key="5">
    <source>
        <dbReference type="Proteomes" id="UP000028730"/>
    </source>
</evidence>
<dbReference type="RefSeq" id="WP_044087794.1">
    <property type="nucleotide sequence ID" value="NZ_ATLK01000002.1"/>
</dbReference>
<dbReference type="Proteomes" id="UP000028730">
    <property type="component" value="Unassembled WGS sequence"/>
</dbReference>
<feature type="compositionally biased region" description="Basic and acidic residues" evidence="1">
    <location>
        <begin position="1"/>
        <end position="17"/>
    </location>
</feature>
<dbReference type="eggNOG" id="ENOG50330SA">
    <property type="taxonomic scope" value="Bacteria"/>
</dbReference>
<dbReference type="Gene3D" id="3.30.70.2390">
    <property type="match status" value="1"/>
</dbReference>
<keyword evidence="5" id="KW-1185">Reference proteome</keyword>
<dbReference type="InterPro" id="IPR027381">
    <property type="entry name" value="LytR/CpsA/Psr_C"/>
</dbReference>
<feature type="region of interest" description="Disordered" evidence="1">
    <location>
        <begin position="75"/>
        <end position="132"/>
    </location>
</feature>
<dbReference type="EMBL" id="ATLK01000002">
    <property type="protein sequence ID" value="KFF30658.1"/>
    <property type="molecule type" value="Genomic_DNA"/>
</dbReference>
<evidence type="ECO:0000259" key="3">
    <source>
        <dbReference type="Pfam" id="PF13399"/>
    </source>
</evidence>
<evidence type="ECO:0000313" key="4">
    <source>
        <dbReference type="EMBL" id="KFF30658.1"/>
    </source>
</evidence>
<dbReference type="Pfam" id="PF13399">
    <property type="entry name" value="LytR_C"/>
    <property type="match status" value="1"/>
</dbReference>
<comment type="caution">
    <text evidence="4">The sequence shown here is derived from an EMBL/GenBank/DDBJ whole genome shotgun (WGS) entry which is preliminary data.</text>
</comment>